<comment type="similarity">
    <text evidence="2">Belongs to the IQD family.</text>
</comment>
<dbReference type="OrthoDB" id="776767at2759"/>
<dbReference type="PROSITE" id="PS50096">
    <property type="entry name" value="IQ"/>
    <property type="match status" value="2"/>
</dbReference>
<name>A0A6P5WEN5_DURZI</name>
<dbReference type="CDD" id="cd23767">
    <property type="entry name" value="IQCD"/>
    <property type="match status" value="1"/>
</dbReference>
<dbReference type="PANTHER" id="PTHR32295">
    <property type="entry name" value="IQ-DOMAIN 5-RELATED"/>
    <property type="match status" value="1"/>
</dbReference>
<organism evidence="4 5">
    <name type="scientific">Durio zibethinus</name>
    <name type="common">Durian</name>
    <dbReference type="NCBI Taxonomy" id="66656"/>
    <lineage>
        <taxon>Eukaryota</taxon>
        <taxon>Viridiplantae</taxon>
        <taxon>Streptophyta</taxon>
        <taxon>Embryophyta</taxon>
        <taxon>Tracheophyta</taxon>
        <taxon>Spermatophyta</taxon>
        <taxon>Magnoliopsida</taxon>
        <taxon>eudicotyledons</taxon>
        <taxon>Gunneridae</taxon>
        <taxon>Pentapetalae</taxon>
        <taxon>rosids</taxon>
        <taxon>malvids</taxon>
        <taxon>Malvales</taxon>
        <taxon>Malvaceae</taxon>
        <taxon>Helicteroideae</taxon>
        <taxon>Durio</taxon>
    </lineage>
</organism>
<evidence type="ECO:0000256" key="3">
    <source>
        <dbReference type="SAM" id="MobiDB-lite"/>
    </source>
</evidence>
<keyword evidence="1" id="KW-0112">Calmodulin-binding</keyword>
<dbReference type="KEGG" id="dzi:111274154"/>
<sequence length="363" mass="40659">MAKSRGSLGRDLESLSEGVKVLDPTSGPVVTRNIFGLSSLSGNIQDLHLRGQEKDISTLILIFSDKPLLFTVFLRKPCIGGNSWLTAMKKAFRSPTKENERRSCRMREDSEQEEEEKKRGKRRWIFKKPSCQETVIQHSEERTTTTTANAKATTNPETSVLNAIPEAEERHAIAVAIATTAAAQAAVATAQAAVEVVRLTRPSIFVREHIAAVLIQAAFRGCLARRALRALKGLVKLQALVRGQNVRKRANITLRCMEAMDRVQARVRNQRKRLSAHEGSRDSIFSDPTSLWSSHLLDRKSISKEESSKVDDWIHWNEHPKTPEEIQAIVQKKKEATSKRERALAHAFSHQVDVSVPDLSLHD</sequence>
<proteinExistence type="inferred from homology"/>
<feature type="compositionally biased region" description="Basic and acidic residues" evidence="3">
    <location>
        <begin position="95"/>
        <end position="109"/>
    </location>
</feature>
<protein>
    <submittedName>
        <fullName evidence="5">Protein IQ-DOMAIN 1-like</fullName>
    </submittedName>
</protein>
<evidence type="ECO:0000256" key="1">
    <source>
        <dbReference type="ARBA" id="ARBA00022860"/>
    </source>
</evidence>
<dbReference type="GeneID" id="111274154"/>
<keyword evidence="4" id="KW-1185">Reference proteome</keyword>
<dbReference type="AlphaFoldDB" id="A0A6P5WEN5"/>
<dbReference type="PANTHER" id="PTHR32295:SF121">
    <property type="entry name" value="DUF4005 DOMAIN-CONTAINING PROTEIN"/>
    <property type="match status" value="1"/>
</dbReference>
<evidence type="ECO:0000256" key="2">
    <source>
        <dbReference type="ARBA" id="ARBA00024341"/>
    </source>
</evidence>
<dbReference type="GO" id="GO:0005516">
    <property type="term" value="F:calmodulin binding"/>
    <property type="evidence" value="ECO:0007669"/>
    <property type="project" value="UniProtKB-KW"/>
</dbReference>
<dbReference type="SMART" id="SM00015">
    <property type="entry name" value="IQ"/>
    <property type="match status" value="2"/>
</dbReference>
<dbReference type="InterPro" id="IPR000048">
    <property type="entry name" value="IQ_motif_EF-hand-BS"/>
</dbReference>
<accession>A0A6P5WEN5</accession>
<dbReference type="RefSeq" id="XP_022714528.1">
    <property type="nucleotide sequence ID" value="XM_022858793.1"/>
</dbReference>
<evidence type="ECO:0000313" key="4">
    <source>
        <dbReference type="Proteomes" id="UP000515121"/>
    </source>
</evidence>
<feature type="region of interest" description="Disordered" evidence="3">
    <location>
        <begin position="95"/>
        <end position="121"/>
    </location>
</feature>
<reference evidence="5" key="1">
    <citation type="submission" date="2025-08" db="UniProtKB">
        <authorList>
            <consortium name="RefSeq"/>
        </authorList>
    </citation>
    <scope>IDENTIFICATION</scope>
    <source>
        <tissue evidence="5">Fruit stalk</tissue>
    </source>
</reference>
<evidence type="ECO:0000313" key="5">
    <source>
        <dbReference type="RefSeq" id="XP_022714528.1"/>
    </source>
</evidence>
<dbReference type="Proteomes" id="UP000515121">
    <property type="component" value="Unplaced"/>
</dbReference>
<dbReference type="Gene3D" id="1.20.5.190">
    <property type="match status" value="1"/>
</dbReference>
<dbReference type="Pfam" id="PF00612">
    <property type="entry name" value="IQ"/>
    <property type="match status" value="1"/>
</dbReference>
<gene>
    <name evidence="5" type="primary">LOC111274154</name>
</gene>